<proteinExistence type="predicted"/>
<dbReference type="Gene3D" id="1.10.10.10">
    <property type="entry name" value="Winged helix-like DNA-binding domain superfamily/Winged helix DNA-binding domain"/>
    <property type="match status" value="1"/>
</dbReference>
<keyword evidence="1" id="KW-0805">Transcription regulation</keyword>
<keyword evidence="3" id="KW-0804">Transcription</keyword>
<evidence type="ECO:0000256" key="1">
    <source>
        <dbReference type="ARBA" id="ARBA00023015"/>
    </source>
</evidence>
<sequence>MRLDAIDAAILAELQREGRLPNAELAERVGLSASACHRRVRALEAAGVIERYVALLDAEQVGRGLVVIVLATLENQKRETLEAFERAVEGVEEVMECYLMTGAEDYLLRLLVRDARDYERVHRERLSGLPGVARLISNIAMRRVFTRTAIPVD</sequence>
<dbReference type="InterPro" id="IPR019885">
    <property type="entry name" value="Tscrpt_reg_HTH_AsnC-type_CS"/>
</dbReference>
<dbReference type="SUPFAM" id="SSF46785">
    <property type="entry name" value="Winged helix' DNA-binding domain"/>
    <property type="match status" value="1"/>
</dbReference>
<reference evidence="6" key="1">
    <citation type="submission" date="2018-05" db="EMBL/GenBank/DDBJ databases">
        <authorList>
            <person name="Liu B.-T."/>
        </authorList>
    </citation>
    <scope>NUCLEOTIDE SEQUENCE [LARGE SCALE GENOMIC DNA]</scope>
    <source>
        <strain evidence="6">WD6-1</strain>
    </source>
</reference>
<dbReference type="GO" id="GO:0006355">
    <property type="term" value="P:regulation of DNA-templated transcription"/>
    <property type="evidence" value="ECO:0007669"/>
    <property type="project" value="UniProtKB-ARBA"/>
</dbReference>
<accession>A0A2U2BU28</accession>
<dbReference type="InterPro" id="IPR036388">
    <property type="entry name" value="WH-like_DNA-bd_sf"/>
</dbReference>
<feature type="domain" description="HTH asnC-type" evidence="4">
    <location>
        <begin position="3"/>
        <end position="64"/>
    </location>
</feature>
<dbReference type="SMART" id="SM00344">
    <property type="entry name" value="HTH_ASNC"/>
    <property type="match status" value="1"/>
</dbReference>
<evidence type="ECO:0000313" key="5">
    <source>
        <dbReference type="EMBL" id="PWE17490.1"/>
    </source>
</evidence>
<dbReference type="InterPro" id="IPR000485">
    <property type="entry name" value="AsnC-type_HTH_dom"/>
</dbReference>
<dbReference type="PRINTS" id="PR00033">
    <property type="entry name" value="HTHASNC"/>
</dbReference>
<dbReference type="RefSeq" id="WP_109252721.1">
    <property type="nucleotide sequence ID" value="NZ_QEXV01000003.1"/>
</dbReference>
<keyword evidence="6" id="KW-1185">Reference proteome</keyword>
<dbReference type="InterPro" id="IPR019887">
    <property type="entry name" value="Tscrpt_reg_AsnC/Lrp_C"/>
</dbReference>
<dbReference type="PANTHER" id="PTHR30154:SF34">
    <property type="entry name" value="TRANSCRIPTIONAL REGULATOR AZLB"/>
    <property type="match status" value="1"/>
</dbReference>
<evidence type="ECO:0000259" key="4">
    <source>
        <dbReference type="PROSITE" id="PS50956"/>
    </source>
</evidence>
<dbReference type="Pfam" id="PF01037">
    <property type="entry name" value="AsnC_trans_reg"/>
    <property type="match status" value="1"/>
</dbReference>
<protein>
    <submittedName>
        <fullName evidence="5">AsnC family transcriptional regulator</fullName>
    </submittedName>
</protein>
<dbReference type="InterPro" id="IPR036390">
    <property type="entry name" value="WH_DNA-bd_sf"/>
</dbReference>
<dbReference type="InterPro" id="IPR019888">
    <property type="entry name" value="Tscrpt_reg_AsnC-like"/>
</dbReference>
<dbReference type="CDD" id="cd00090">
    <property type="entry name" value="HTH_ARSR"/>
    <property type="match status" value="1"/>
</dbReference>
<comment type="caution">
    <text evidence="5">The sequence shown here is derived from an EMBL/GenBank/DDBJ whole genome shotgun (WGS) entry which is preliminary data.</text>
</comment>
<dbReference type="Pfam" id="PF13412">
    <property type="entry name" value="HTH_24"/>
    <property type="match status" value="1"/>
</dbReference>
<dbReference type="AlphaFoldDB" id="A0A2U2BU28"/>
<evidence type="ECO:0000313" key="6">
    <source>
        <dbReference type="Proteomes" id="UP000245168"/>
    </source>
</evidence>
<dbReference type="GO" id="GO:0043200">
    <property type="term" value="P:response to amino acid"/>
    <property type="evidence" value="ECO:0007669"/>
    <property type="project" value="TreeGrafter"/>
</dbReference>
<dbReference type="PROSITE" id="PS50956">
    <property type="entry name" value="HTH_ASNC_2"/>
    <property type="match status" value="1"/>
</dbReference>
<gene>
    <name evidence="5" type="ORF">DDZ18_07405</name>
</gene>
<dbReference type="EMBL" id="QEXV01000003">
    <property type="protein sequence ID" value="PWE17490.1"/>
    <property type="molecule type" value="Genomic_DNA"/>
</dbReference>
<dbReference type="Gene3D" id="3.30.70.920">
    <property type="match status" value="1"/>
</dbReference>
<dbReference type="InterPro" id="IPR011991">
    <property type="entry name" value="ArsR-like_HTH"/>
</dbReference>
<evidence type="ECO:0000256" key="2">
    <source>
        <dbReference type="ARBA" id="ARBA00023125"/>
    </source>
</evidence>
<dbReference type="GO" id="GO:0043565">
    <property type="term" value="F:sequence-specific DNA binding"/>
    <property type="evidence" value="ECO:0007669"/>
    <property type="project" value="InterPro"/>
</dbReference>
<organism evidence="5 6">
    <name type="scientific">Marinicauda salina</name>
    <dbReference type="NCBI Taxonomy" id="2135793"/>
    <lineage>
        <taxon>Bacteria</taxon>
        <taxon>Pseudomonadati</taxon>
        <taxon>Pseudomonadota</taxon>
        <taxon>Alphaproteobacteria</taxon>
        <taxon>Maricaulales</taxon>
        <taxon>Maricaulaceae</taxon>
        <taxon>Marinicauda</taxon>
    </lineage>
</organism>
<dbReference type="PANTHER" id="PTHR30154">
    <property type="entry name" value="LEUCINE-RESPONSIVE REGULATORY PROTEIN"/>
    <property type="match status" value="1"/>
</dbReference>
<dbReference type="InterPro" id="IPR011008">
    <property type="entry name" value="Dimeric_a/b-barrel"/>
</dbReference>
<dbReference type="OrthoDB" id="8085200at2"/>
<name>A0A2U2BU28_9PROT</name>
<dbReference type="Proteomes" id="UP000245168">
    <property type="component" value="Unassembled WGS sequence"/>
</dbReference>
<dbReference type="GO" id="GO:0005829">
    <property type="term" value="C:cytosol"/>
    <property type="evidence" value="ECO:0007669"/>
    <property type="project" value="TreeGrafter"/>
</dbReference>
<keyword evidence="2" id="KW-0238">DNA-binding</keyword>
<evidence type="ECO:0000256" key="3">
    <source>
        <dbReference type="ARBA" id="ARBA00023163"/>
    </source>
</evidence>
<dbReference type="FunFam" id="1.10.10.10:FF:000186">
    <property type="entry name" value="AsnC family transcriptional regulator"/>
    <property type="match status" value="1"/>
</dbReference>
<dbReference type="PROSITE" id="PS00519">
    <property type="entry name" value="HTH_ASNC_1"/>
    <property type="match status" value="1"/>
</dbReference>
<dbReference type="SUPFAM" id="SSF54909">
    <property type="entry name" value="Dimeric alpha+beta barrel"/>
    <property type="match status" value="1"/>
</dbReference>